<keyword evidence="4" id="KW-0689">Ribosomal protein</keyword>
<dbReference type="SUPFAM" id="SSF55729">
    <property type="entry name" value="Acyl-CoA N-acyltransferases (Nat)"/>
    <property type="match status" value="1"/>
</dbReference>
<dbReference type="GO" id="GO:0005840">
    <property type="term" value="C:ribosome"/>
    <property type="evidence" value="ECO:0007669"/>
    <property type="project" value="UniProtKB-KW"/>
</dbReference>
<dbReference type="PROSITE" id="PS51186">
    <property type="entry name" value="GNAT"/>
    <property type="match status" value="1"/>
</dbReference>
<dbReference type="AlphaFoldDB" id="A0A1H3LLL5"/>
<keyword evidence="5" id="KW-1185">Reference proteome</keyword>
<keyword evidence="1" id="KW-0808">Transferase</keyword>
<evidence type="ECO:0000259" key="3">
    <source>
        <dbReference type="PROSITE" id="PS51186"/>
    </source>
</evidence>
<dbReference type="Gene3D" id="3.40.630.30">
    <property type="match status" value="1"/>
</dbReference>
<proteinExistence type="predicted"/>
<dbReference type="EMBL" id="FNQB01000001">
    <property type="protein sequence ID" value="SDY65236.1"/>
    <property type="molecule type" value="Genomic_DNA"/>
</dbReference>
<sequence length="147" mass="16360">MALSYDIELLRSASPEDARQLARLLGQLADDADAPGDEDMEAIFSQPNVSVVVARHHGEIVGCGILVTFEVLTGRRAIIEDVVVAEEYRRRGIGRAIIGSCLDVARQARRRDVDLTSRPKRVAANRLYQQIGFVKRETNVYRIVLEA</sequence>
<dbReference type="RefSeq" id="WP_090787342.1">
    <property type="nucleotide sequence ID" value="NZ_BOND01000015.1"/>
</dbReference>
<dbReference type="Pfam" id="PF00583">
    <property type="entry name" value="Acetyltransf_1"/>
    <property type="match status" value="1"/>
</dbReference>
<dbReference type="STRING" id="137265.SAMN05421684_0831"/>
<evidence type="ECO:0000313" key="5">
    <source>
        <dbReference type="Proteomes" id="UP000199632"/>
    </source>
</evidence>
<evidence type="ECO:0000313" key="4">
    <source>
        <dbReference type="EMBL" id="SDY65236.1"/>
    </source>
</evidence>
<evidence type="ECO:0000256" key="2">
    <source>
        <dbReference type="ARBA" id="ARBA00023315"/>
    </source>
</evidence>
<accession>A0A1H3LLL5</accession>
<keyword evidence="4" id="KW-0687">Ribonucleoprotein</keyword>
<protein>
    <submittedName>
        <fullName evidence="4">Ribosomal protein S18 acetylase RimI</fullName>
    </submittedName>
</protein>
<evidence type="ECO:0000256" key="1">
    <source>
        <dbReference type="ARBA" id="ARBA00022679"/>
    </source>
</evidence>
<dbReference type="InterPro" id="IPR050832">
    <property type="entry name" value="Bact_Acetyltransf"/>
</dbReference>
<feature type="domain" description="N-acetyltransferase" evidence="3">
    <location>
        <begin position="8"/>
        <end position="147"/>
    </location>
</feature>
<dbReference type="CDD" id="cd04301">
    <property type="entry name" value="NAT_SF"/>
    <property type="match status" value="1"/>
</dbReference>
<dbReference type="GO" id="GO:0016747">
    <property type="term" value="F:acyltransferase activity, transferring groups other than amino-acyl groups"/>
    <property type="evidence" value="ECO:0007669"/>
    <property type="project" value="InterPro"/>
</dbReference>
<dbReference type="InterPro" id="IPR016181">
    <property type="entry name" value="Acyl_CoA_acyltransferase"/>
</dbReference>
<gene>
    <name evidence="4" type="ORF">SAMN05421684_0831</name>
</gene>
<dbReference type="PANTHER" id="PTHR43877">
    <property type="entry name" value="AMINOALKYLPHOSPHONATE N-ACETYLTRANSFERASE-RELATED-RELATED"/>
    <property type="match status" value="1"/>
</dbReference>
<dbReference type="Proteomes" id="UP000199632">
    <property type="component" value="Unassembled WGS sequence"/>
</dbReference>
<keyword evidence="2" id="KW-0012">Acyltransferase</keyword>
<dbReference type="InterPro" id="IPR000182">
    <property type="entry name" value="GNAT_dom"/>
</dbReference>
<dbReference type="OrthoDB" id="273614at2"/>
<reference evidence="5" key="1">
    <citation type="submission" date="2016-10" db="EMBL/GenBank/DDBJ databases">
        <authorList>
            <person name="Varghese N."/>
            <person name="Submissions S."/>
        </authorList>
    </citation>
    <scope>NUCLEOTIDE SEQUENCE [LARGE SCALE GENOMIC DNA]</scope>
    <source>
        <strain evidence="5">DSM 44718</strain>
    </source>
</reference>
<organism evidence="4 5">
    <name type="scientific">Asanoa ishikariensis</name>
    <dbReference type="NCBI Taxonomy" id="137265"/>
    <lineage>
        <taxon>Bacteria</taxon>
        <taxon>Bacillati</taxon>
        <taxon>Actinomycetota</taxon>
        <taxon>Actinomycetes</taxon>
        <taxon>Micromonosporales</taxon>
        <taxon>Micromonosporaceae</taxon>
        <taxon>Asanoa</taxon>
    </lineage>
</organism>
<name>A0A1H3LLL5_9ACTN</name>